<dbReference type="InterPro" id="IPR031919">
    <property type="entry name" value="Fucosidase_C"/>
</dbReference>
<feature type="domain" description="Alpha-L-fucosidase C-terminal" evidence="10">
    <location>
        <begin position="394"/>
        <end position="479"/>
    </location>
</feature>
<dbReference type="InterPro" id="IPR017853">
    <property type="entry name" value="GH"/>
</dbReference>
<feature type="domain" description="Glycoside hydrolase family 29 N-terminal" evidence="9">
    <location>
        <begin position="19"/>
        <end position="381"/>
    </location>
</feature>
<name>A0A3S3UQ27_9SPHI</name>
<evidence type="ECO:0000256" key="4">
    <source>
        <dbReference type="ARBA" id="ARBA00022729"/>
    </source>
</evidence>
<organism evidence="11 12">
    <name type="scientific">Mucilaginibacter gilvus</name>
    <dbReference type="NCBI Taxonomy" id="2305909"/>
    <lineage>
        <taxon>Bacteria</taxon>
        <taxon>Pseudomonadati</taxon>
        <taxon>Bacteroidota</taxon>
        <taxon>Sphingobacteriia</taxon>
        <taxon>Sphingobacteriales</taxon>
        <taxon>Sphingobacteriaceae</taxon>
        <taxon>Mucilaginibacter</taxon>
    </lineage>
</organism>
<evidence type="ECO:0000256" key="6">
    <source>
        <dbReference type="ARBA" id="ARBA00023295"/>
    </source>
</evidence>
<dbReference type="AlphaFoldDB" id="A0A3S3UQ27"/>
<keyword evidence="12" id="KW-1185">Reference proteome</keyword>
<dbReference type="RefSeq" id="WP_128535943.1">
    <property type="nucleotide sequence ID" value="NZ_SBIW01000012.1"/>
</dbReference>
<evidence type="ECO:0000256" key="7">
    <source>
        <dbReference type="PIRSR" id="PIRSR001092-1"/>
    </source>
</evidence>
<sequence length="480" mass="54784">MIKKFVTLLLVLINTTVLVAQQHNMSKTYQAPTDELVKKKLNNWQDLKFGLFMHWGTYSQWGVVESWSICPEDEGWTQRKGPYGATYNGYLKAYENLQTTFNPVKFNPEKWVAAAKSAGMKYVIFTTKHHDGFSMFDTKQTDYKITSAKTPFSSNPRSNVTKEIFNAFRKENFMIGAYFSKPDWHSEDYWWPYFPPKDRNVNYDPAMHPDRWQKFKDFTYNQIGELMTDYGKVDILWLDGGWVRPKSTIDTTVDWQRGIKFNQDINMPKIAGMARSKQPGLIVVDRTVTGEFENYTTPEQQVPETPLDHPWETCITMGDSWSYVPNDHYKTAHQIVQLLVKIVSRGGNLLLNIGPGPDGDWDPVAYSRLSEVSAWMQVNGEGIYGSTSVAPYSTGNVYYTKAKNANTIYAFVLADKDGVKLGKTVIIKVNHVKAIKKVTMLGFKQSLKYKLTGDDLVITIPAAIQNNTAARYASTLKVTY</sequence>
<feature type="chain" id="PRO_5018663329" description="alpha-L-fucosidase" evidence="8">
    <location>
        <begin position="20"/>
        <end position="480"/>
    </location>
</feature>
<evidence type="ECO:0000256" key="1">
    <source>
        <dbReference type="ARBA" id="ARBA00004071"/>
    </source>
</evidence>
<dbReference type="GO" id="GO:0004560">
    <property type="term" value="F:alpha-L-fucosidase activity"/>
    <property type="evidence" value="ECO:0007669"/>
    <property type="project" value="InterPro"/>
</dbReference>
<keyword evidence="6" id="KW-0326">Glycosidase</keyword>
<dbReference type="EC" id="3.2.1.51" evidence="3"/>
<evidence type="ECO:0000256" key="2">
    <source>
        <dbReference type="ARBA" id="ARBA00007951"/>
    </source>
</evidence>
<dbReference type="OrthoDB" id="107551at2"/>
<dbReference type="Gene3D" id="3.20.20.80">
    <property type="entry name" value="Glycosidases"/>
    <property type="match status" value="1"/>
</dbReference>
<feature type="signal peptide" evidence="8">
    <location>
        <begin position="1"/>
        <end position="19"/>
    </location>
</feature>
<accession>A0A3S3UQ27</accession>
<dbReference type="InterPro" id="IPR016286">
    <property type="entry name" value="FUC_metazoa-typ"/>
</dbReference>
<comment type="function">
    <text evidence="1">Alpha-L-fucosidase is responsible for hydrolyzing the alpha-1,6-linked fucose joined to the reducing-end N-acetylglucosamine of the carbohydrate moieties of glycoproteins.</text>
</comment>
<dbReference type="GO" id="GO:0005764">
    <property type="term" value="C:lysosome"/>
    <property type="evidence" value="ECO:0007669"/>
    <property type="project" value="TreeGrafter"/>
</dbReference>
<comment type="similarity">
    <text evidence="2">Belongs to the glycosyl hydrolase 29 family.</text>
</comment>
<dbReference type="InterPro" id="IPR057739">
    <property type="entry name" value="Glyco_hydro_29_N"/>
</dbReference>
<feature type="site" description="May be important for catalysis" evidence="7">
    <location>
        <position position="314"/>
    </location>
</feature>
<evidence type="ECO:0000256" key="5">
    <source>
        <dbReference type="ARBA" id="ARBA00022801"/>
    </source>
</evidence>
<proteinExistence type="inferred from homology"/>
<dbReference type="Pfam" id="PF01120">
    <property type="entry name" value="Alpha_L_fucos"/>
    <property type="match status" value="1"/>
</dbReference>
<dbReference type="GO" id="GO:0006004">
    <property type="term" value="P:fucose metabolic process"/>
    <property type="evidence" value="ECO:0007669"/>
    <property type="project" value="InterPro"/>
</dbReference>
<dbReference type="Gene3D" id="2.60.40.1180">
    <property type="entry name" value="Golgi alpha-mannosidase II"/>
    <property type="match status" value="1"/>
</dbReference>
<evidence type="ECO:0000313" key="12">
    <source>
        <dbReference type="Proteomes" id="UP000286701"/>
    </source>
</evidence>
<dbReference type="PIRSF" id="PIRSF001092">
    <property type="entry name" value="Alpha-L-fucosidase"/>
    <property type="match status" value="1"/>
</dbReference>
<dbReference type="PANTHER" id="PTHR10030">
    <property type="entry name" value="ALPHA-L-FUCOSIDASE"/>
    <property type="match status" value="1"/>
</dbReference>
<keyword evidence="4 8" id="KW-0732">Signal</keyword>
<dbReference type="SUPFAM" id="SSF51445">
    <property type="entry name" value="(Trans)glycosidases"/>
    <property type="match status" value="1"/>
</dbReference>
<gene>
    <name evidence="11" type="ORF">EPL05_20930</name>
</gene>
<keyword evidence="5" id="KW-0378">Hydrolase</keyword>
<comment type="caution">
    <text evidence="11">The sequence shown here is derived from an EMBL/GenBank/DDBJ whole genome shotgun (WGS) entry which is preliminary data.</text>
</comment>
<protein>
    <recommendedName>
        <fullName evidence="3">alpha-L-fucosidase</fullName>
        <ecNumber evidence="3">3.2.1.51</ecNumber>
    </recommendedName>
</protein>
<dbReference type="GO" id="GO:0016139">
    <property type="term" value="P:glycoside catabolic process"/>
    <property type="evidence" value="ECO:0007669"/>
    <property type="project" value="TreeGrafter"/>
</dbReference>
<dbReference type="Pfam" id="PF16757">
    <property type="entry name" value="Fucosidase_C"/>
    <property type="match status" value="1"/>
</dbReference>
<dbReference type="PANTHER" id="PTHR10030:SF37">
    <property type="entry name" value="ALPHA-L-FUCOSIDASE-RELATED"/>
    <property type="match status" value="1"/>
</dbReference>
<evidence type="ECO:0000256" key="3">
    <source>
        <dbReference type="ARBA" id="ARBA00012662"/>
    </source>
</evidence>
<evidence type="ECO:0000259" key="10">
    <source>
        <dbReference type="Pfam" id="PF16757"/>
    </source>
</evidence>
<evidence type="ECO:0000259" key="9">
    <source>
        <dbReference type="Pfam" id="PF01120"/>
    </source>
</evidence>
<dbReference type="InterPro" id="IPR000933">
    <property type="entry name" value="Glyco_hydro_29"/>
</dbReference>
<dbReference type="SMART" id="SM00812">
    <property type="entry name" value="Alpha_L_fucos"/>
    <property type="match status" value="1"/>
</dbReference>
<reference evidence="11 12" key="1">
    <citation type="submission" date="2019-01" db="EMBL/GenBank/DDBJ databases">
        <title>Mucilaginibacter antarcticum sp. nov., isolated from antarctic soil.</title>
        <authorList>
            <person name="Yan Y.-Q."/>
            <person name="Du Z.-J."/>
        </authorList>
    </citation>
    <scope>NUCLEOTIDE SEQUENCE [LARGE SCALE GENOMIC DNA]</scope>
    <source>
        <strain evidence="11 12">F01003</strain>
    </source>
</reference>
<evidence type="ECO:0000313" key="11">
    <source>
        <dbReference type="EMBL" id="RWY48049.1"/>
    </source>
</evidence>
<dbReference type="EMBL" id="SBIW01000012">
    <property type="protein sequence ID" value="RWY48049.1"/>
    <property type="molecule type" value="Genomic_DNA"/>
</dbReference>
<dbReference type="InterPro" id="IPR013780">
    <property type="entry name" value="Glyco_hydro_b"/>
</dbReference>
<evidence type="ECO:0000256" key="8">
    <source>
        <dbReference type="SAM" id="SignalP"/>
    </source>
</evidence>
<dbReference type="Proteomes" id="UP000286701">
    <property type="component" value="Unassembled WGS sequence"/>
</dbReference>